<accession>A0ABN8MEE8</accession>
<feature type="signal peptide" evidence="3">
    <location>
        <begin position="1"/>
        <end position="24"/>
    </location>
</feature>
<organism evidence="5 6">
    <name type="scientific">Porites evermanni</name>
    <dbReference type="NCBI Taxonomy" id="104178"/>
    <lineage>
        <taxon>Eukaryota</taxon>
        <taxon>Metazoa</taxon>
        <taxon>Cnidaria</taxon>
        <taxon>Anthozoa</taxon>
        <taxon>Hexacorallia</taxon>
        <taxon>Scleractinia</taxon>
        <taxon>Fungiina</taxon>
        <taxon>Poritidae</taxon>
        <taxon>Porites</taxon>
    </lineage>
</organism>
<proteinExistence type="predicted"/>
<keyword evidence="1 3" id="KW-0732">Signal</keyword>
<dbReference type="SUPFAM" id="SSF56300">
    <property type="entry name" value="Metallo-dependent phosphatases"/>
    <property type="match status" value="1"/>
</dbReference>
<evidence type="ECO:0000256" key="3">
    <source>
        <dbReference type="SAM" id="SignalP"/>
    </source>
</evidence>
<evidence type="ECO:0000256" key="2">
    <source>
        <dbReference type="ARBA" id="ARBA00022801"/>
    </source>
</evidence>
<name>A0ABN8MEE8_9CNID</name>
<evidence type="ECO:0000313" key="6">
    <source>
        <dbReference type="Proteomes" id="UP001159427"/>
    </source>
</evidence>
<sequence>MEKVIRFSLLFFLPICSHIGETVTTKITFAAIGDFGGIPLPPYSTYTQKKIARVMGKFADTKQVQFIVGLGDNFYYEGVKNVDDHRFSSTFEHVYKYPALKTATWYMIAGNHDYGSNVSAQIAYTKRSKRWHFPHFFYTQGICLQLHSIRTRFVPGRGETKRRLKDRFNEHRRAVDKTNIKSKPTTVSEHFLSHSNHSHTDMQLIPLEKINSSRDSHIKEDQSNVHYIVTGNGNFYNSYMLHKRMLGNSLKFFHGNSGAFTLFEATPEVLKVFQIDEYGNEVYNTQLQPRTTIQSLNGAEDVLLDDFFTSQS</sequence>
<dbReference type="InterPro" id="IPR051558">
    <property type="entry name" value="Metallophosphoesterase_PAP"/>
</dbReference>
<dbReference type="Proteomes" id="UP001159427">
    <property type="component" value="Unassembled WGS sequence"/>
</dbReference>
<dbReference type="PANTHER" id="PTHR10161">
    <property type="entry name" value="TARTRATE-RESISTANT ACID PHOSPHATASE TYPE 5"/>
    <property type="match status" value="1"/>
</dbReference>
<evidence type="ECO:0000313" key="5">
    <source>
        <dbReference type="EMBL" id="CAH3027844.1"/>
    </source>
</evidence>
<protein>
    <recommendedName>
        <fullName evidence="4">Calcineurin-like phosphoesterase domain-containing protein</fullName>
    </recommendedName>
</protein>
<dbReference type="Pfam" id="PF00149">
    <property type="entry name" value="Metallophos"/>
    <property type="match status" value="1"/>
</dbReference>
<dbReference type="EMBL" id="CALNXI010000474">
    <property type="protein sequence ID" value="CAH3027844.1"/>
    <property type="molecule type" value="Genomic_DNA"/>
</dbReference>
<reference evidence="5 6" key="1">
    <citation type="submission" date="2022-05" db="EMBL/GenBank/DDBJ databases">
        <authorList>
            <consortium name="Genoscope - CEA"/>
            <person name="William W."/>
        </authorList>
    </citation>
    <scope>NUCLEOTIDE SEQUENCE [LARGE SCALE GENOMIC DNA]</scope>
</reference>
<dbReference type="PANTHER" id="PTHR10161:SF14">
    <property type="entry name" value="TARTRATE-RESISTANT ACID PHOSPHATASE TYPE 5"/>
    <property type="match status" value="1"/>
</dbReference>
<dbReference type="InterPro" id="IPR004843">
    <property type="entry name" value="Calcineurin-like_PHP"/>
</dbReference>
<dbReference type="InterPro" id="IPR029052">
    <property type="entry name" value="Metallo-depent_PP-like"/>
</dbReference>
<gene>
    <name evidence="5" type="ORF">PEVE_00032515</name>
</gene>
<keyword evidence="6" id="KW-1185">Reference proteome</keyword>
<feature type="chain" id="PRO_5046137567" description="Calcineurin-like phosphoesterase domain-containing protein" evidence="3">
    <location>
        <begin position="25"/>
        <end position="312"/>
    </location>
</feature>
<dbReference type="Gene3D" id="3.60.21.10">
    <property type="match status" value="2"/>
</dbReference>
<keyword evidence="2" id="KW-0378">Hydrolase</keyword>
<evidence type="ECO:0000259" key="4">
    <source>
        <dbReference type="Pfam" id="PF00149"/>
    </source>
</evidence>
<feature type="domain" description="Calcineurin-like phosphoesterase" evidence="4">
    <location>
        <begin position="28"/>
        <end position="168"/>
    </location>
</feature>
<comment type="caution">
    <text evidence="5">The sequence shown here is derived from an EMBL/GenBank/DDBJ whole genome shotgun (WGS) entry which is preliminary data.</text>
</comment>
<evidence type="ECO:0000256" key="1">
    <source>
        <dbReference type="ARBA" id="ARBA00022729"/>
    </source>
</evidence>